<accession>A0A328BWZ2</accession>
<protein>
    <submittedName>
        <fullName evidence="1">Uncharacterized protein</fullName>
    </submittedName>
</protein>
<evidence type="ECO:0000313" key="2">
    <source>
        <dbReference type="Proteomes" id="UP000248553"/>
    </source>
</evidence>
<dbReference type="RefSeq" id="WP_111477336.1">
    <property type="nucleotide sequence ID" value="NZ_QHKM01000001.1"/>
</dbReference>
<organism evidence="1 2">
    <name type="scientific">Hymenobacter edaphi</name>
    <dbReference type="NCBI Taxonomy" id="2211146"/>
    <lineage>
        <taxon>Bacteria</taxon>
        <taxon>Pseudomonadati</taxon>
        <taxon>Bacteroidota</taxon>
        <taxon>Cytophagia</taxon>
        <taxon>Cytophagales</taxon>
        <taxon>Hymenobacteraceae</taxon>
        <taxon>Hymenobacter</taxon>
    </lineage>
</organism>
<comment type="caution">
    <text evidence="1">The sequence shown here is derived from an EMBL/GenBank/DDBJ whole genome shotgun (WGS) entry which is preliminary data.</text>
</comment>
<reference evidence="2" key="1">
    <citation type="submission" date="2018-05" db="EMBL/GenBank/DDBJ databases">
        <authorList>
            <person name="Nie L."/>
        </authorList>
    </citation>
    <scope>NUCLEOTIDE SEQUENCE [LARGE SCALE GENOMIC DNA]</scope>
    <source>
        <strain evidence="2">NL</strain>
    </source>
</reference>
<proteinExistence type="predicted"/>
<evidence type="ECO:0000313" key="1">
    <source>
        <dbReference type="EMBL" id="RAK70586.1"/>
    </source>
</evidence>
<name>A0A328BWZ2_9BACT</name>
<keyword evidence="2" id="KW-1185">Reference proteome</keyword>
<sequence>MARTITLCYRKIIDAGATHAWDKLVWEDTYQEFRLQAQTVDPARQYRTFGQLLQHAAGAERLHFLVSAAVRGYLQQLGGLVPDIVDNLGRRFLPFSQFQFELINSDLQDRSRHQVAVNFYSEALRWHDTIGTYLLVSVAAARPAAPGAGLPTHLLALQPFLSIHSLQLPAPPDEADAR</sequence>
<dbReference type="OrthoDB" id="793934at2"/>
<gene>
    <name evidence="1" type="ORF">DLM85_07070</name>
</gene>
<dbReference type="EMBL" id="QHKM01000001">
    <property type="protein sequence ID" value="RAK70586.1"/>
    <property type="molecule type" value="Genomic_DNA"/>
</dbReference>
<dbReference type="Proteomes" id="UP000248553">
    <property type="component" value="Unassembled WGS sequence"/>
</dbReference>
<dbReference type="AlphaFoldDB" id="A0A328BWZ2"/>